<keyword evidence="10" id="KW-0472">Membrane</keyword>
<organism evidence="12 13">
    <name type="scientific">Anaerofilum hominis</name>
    <dbReference type="NCBI Taxonomy" id="2763016"/>
    <lineage>
        <taxon>Bacteria</taxon>
        <taxon>Bacillati</taxon>
        <taxon>Bacillota</taxon>
        <taxon>Clostridia</taxon>
        <taxon>Eubacteriales</taxon>
        <taxon>Oscillospiraceae</taxon>
        <taxon>Anaerofilum</taxon>
    </lineage>
</organism>
<sequence>MIEQRGYHMEDVILKMEGITKLFPGVRALDNVQLELRKGEVHAVIGENGAGKSTLMKILLGIYIADEGTIVYKGEPVRYTSPLEALSHGIAMIHQEISLIPTMDVAENIWLGREKRFLKGRLIDRKARYQATEELLEKLDIHLDSHAIVKNLSIAQMQLIEIARATSYDADVIIMDEPTSALTDVEIQLLYRIIRDLSARGVSIIFISHKIEELFEVCNRVSVYRDGHYIGTHNCDEITQPELINMIVGREMNNLFPKQEVAIGDTVLRVEHLSSAGVFDDVSFEVHRGEILGFCGLMGAGRTEIMRSIFGIDPHDSGKIVMDGKEVRIKKPKDAVRCGLGMVTEDRLRMGAIYALSVMANTTIAHFYAICNKLGFYRRSNEMQAFSSIRDTLSVKCSSHKQKISQLSGGNQQKVIIGRWLLTNPKVLILDEPTRGIDVGSKSEIHRLISGLAAQGMAIIMISSEMPEIIGMSDRILVVRHGKIVHECMREDATQEGLITYAFGAQAN</sequence>
<dbReference type="GO" id="GO:0005524">
    <property type="term" value="F:ATP binding"/>
    <property type="evidence" value="ECO:0007669"/>
    <property type="project" value="UniProtKB-KW"/>
</dbReference>
<dbReference type="AlphaFoldDB" id="A0A923I7F6"/>
<evidence type="ECO:0000259" key="11">
    <source>
        <dbReference type="PROSITE" id="PS50893"/>
    </source>
</evidence>
<evidence type="ECO:0000256" key="2">
    <source>
        <dbReference type="ARBA" id="ARBA00004533"/>
    </source>
</evidence>
<evidence type="ECO:0000256" key="4">
    <source>
        <dbReference type="ARBA" id="ARBA00022475"/>
    </source>
</evidence>
<dbReference type="PROSITE" id="PS50893">
    <property type="entry name" value="ABC_TRANSPORTER_2"/>
    <property type="match status" value="2"/>
</dbReference>
<name>A0A923I7F6_9FIRM</name>
<evidence type="ECO:0000256" key="8">
    <source>
        <dbReference type="ARBA" id="ARBA00022840"/>
    </source>
</evidence>
<keyword evidence="8 12" id="KW-0067">ATP-binding</keyword>
<keyword evidence="7" id="KW-0547">Nucleotide-binding</keyword>
<evidence type="ECO:0000256" key="10">
    <source>
        <dbReference type="ARBA" id="ARBA00023136"/>
    </source>
</evidence>
<dbReference type="InterPro" id="IPR003439">
    <property type="entry name" value="ABC_transporter-like_ATP-bd"/>
</dbReference>
<dbReference type="CDD" id="cd03216">
    <property type="entry name" value="ABC_Carb_Monos_I"/>
    <property type="match status" value="1"/>
</dbReference>
<keyword evidence="6" id="KW-0677">Repeat</keyword>
<dbReference type="PANTHER" id="PTHR43790">
    <property type="entry name" value="CARBOHYDRATE TRANSPORT ATP-BINDING PROTEIN MG119-RELATED"/>
    <property type="match status" value="1"/>
</dbReference>
<dbReference type="InterPro" id="IPR027417">
    <property type="entry name" value="P-loop_NTPase"/>
</dbReference>
<dbReference type="InterPro" id="IPR050107">
    <property type="entry name" value="ABC_carbohydrate_import_ATPase"/>
</dbReference>
<dbReference type="SMART" id="SM00382">
    <property type="entry name" value="AAA"/>
    <property type="match status" value="2"/>
</dbReference>
<dbReference type="Proteomes" id="UP000659630">
    <property type="component" value="Unassembled WGS sequence"/>
</dbReference>
<dbReference type="SUPFAM" id="SSF52540">
    <property type="entry name" value="P-loop containing nucleoside triphosphate hydrolases"/>
    <property type="match status" value="2"/>
</dbReference>
<protein>
    <submittedName>
        <fullName evidence="12">Sugar ABC transporter ATP-binding protein</fullName>
    </submittedName>
</protein>
<keyword evidence="5" id="KW-0762">Sugar transport</keyword>
<keyword evidence="3" id="KW-0813">Transport</keyword>
<evidence type="ECO:0000256" key="3">
    <source>
        <dbReference type="ARBA" id="ARBA00022448"/>
    </source>
</evidence>
<gene>
    <name evidence="12" type="ORF">H8S23_06785</name>
</gene>
<keyword evidence="13" id="KW-1185">Reference proteome</keyword>
<dbReference type="InterPro" id="IPR017871">
    <property type="entry name" value="ABC_transporter-like_CS"/>
</dbReference>
<proteinExistence type="predicted"/>
<dbReference type="InterPro" id="IPR003593">
    <property type="entry name" value="AAA+_ATPase"/>
</dbReference>
<dbReference type="GO" id="GO:0016887">
    <property type="term" value="F:ATP hydrolysis activity"/>
    <property type="evidence" value="ECO:0007669"/>
    <property type="project" value="InterPro"/>
</dbReference>
<evidence type="ECO:0000256" key="7">
    <source>
        <dbReference type="ARBA" id="ARBA00022741"/>
    </source>
</evidence>
<feature type="domain" description="ABC transporter" evidence="11">
    <location>
        <begin position="14"/>
        <end position="251"/>
    </location>
</feature>
<comment type="subcellular location">
    <subcellularLocation>
        <location evidence="2">Cell inner membrane</location>
    </subcellularLocation>
    <subcellularLocation>
        <location evidence="1">Cell membrane</location>
        <topology evidence="1">Peripheral membrane protein</topology>
    </subcellularLocation>
</comment>
<dbReference type="PROSITE" id="PS00211">
    <property type="entry name" value="ABC_TRANSPORTER_1"/>
    <property type="match status" value="1"/>
</dbReference>
<keyword evidence="4" id="KW-1003">Cell membrane</keyword>
<dbReference type="Pfam" id="PF00005">
    <property type="entry name" value="ABC_tran"/>
    <property type="match status" value="2"/>
</dbReference>
<dbReference type="GO" id="GO:0005886">
    <property type="term" value="C:plasma membrane"/>
    <property type="evidence" value="ECO:0007669"/>
    <property type="project" value="UniProtKB-SubCell"/>
</dbReference>
<keyword evidence="9" id="KW-1278">Translocase</keyword>
<dbReference type="PANTHER" id="PTHR43790:SF9">
    <property type="entry name" value="GALACTOFURANOSE TRANSPORTER ATP-BINDING PROTEIN YTFR"/>
    <property type="match status" value="1"/>
</dbReference>
<evidence type="ECO:0000313" key="12">
    <source>
        <dbReference type="EMBL" id="MBC5581209.1"/>
    </source>
</evidence>
<comment type="caution">
    <text evidence="12">The sequence shown here is derived from an EMBL/GenBank/DDBJ whole genome shotgun (WGS) entry which is preliminary data.</text>
</comment>
<dbReference type="FunFam" id="3.40.50.300:FF:000126">
    <property type="entry name" value="Galactose/methyl galactoside import ATP-binding protein MglA"/>
    <property type="match status" value="1"/>
</dbReference>
<dbReference type="Gene3D" id="3.40.50.300">
    <property type="entry name" value="P-loop containing nucleotide triphosphate hydrolases"/>
    <property type="match status" value="2"/>
</dbReference>
<evidence type="ECO:0000256" key="5">
    <source>
        <dbReference type="ARBA" id="ARBA00022597"/>
    </source>
</evidence>
<evidence type="ECO:0000256" key="9">
    <source>
        <dbReference type="ARBA" id="ARBA00022967"/>
    </source>
</evidence>
<evidence type="ECO:0000256" key="6">
    <source>
        <dbReference type="ARBA" id="ARBA00022737"/>
    </source>
</evidence>
<evidence type="ECO:0000256" key="1">
    <source>
        <dbReference type="ARBA" id="ARBA00004202"/>
    </source>
</evidence>
<dbReference type="GO" id="GO:0015749">
    <property type="term" value="P:monosaccharide transmembrane transport"/>
    <property type="evidence" value="ECO:0007669"/>
    <property type="project" value="UniProtKB-ARBA"/>
</dbReference>
<dbReference type="FunFam" id="3.40.50.300:FF:000127">
    <property type="entry name" value="Ribose import ATP-binding protein RbsA"/>
    <property type="match status" value="1"/>
</dbReference>
<dbReference type="CDD" id="cd03215">
    <property type="entry name" value="ABC_Carb_Monos_II"/>
    <property type="match status" value="1"/>
</dbReference>
<reference evidence="12" key="1">
    <citation type="submission" date="2020-08" db="EMBL/GenBank/DDBJ databases">
        <title>Genome public.</title>
        <authorList>
            <person name="Liu C."/>
            <person name="Sun Q."/>
        </authorList>
    </citation>
    <scope>NUCLEOTIDE SEQUENCE</scope>
    <source>
        <strain evidence="12">BX8</strain>
    </source>
</reference>
<evidence type="ECO:0000313" key="13">
    <source>
        <dbReference type="Proteomes" id="UP000659630"/>
    </source>
</evidence>
<dbReference type="EMBL" id="JACONZ010000002">
    <property type="protein sequence ID" value="MBC5581209.1"/>
    <property type="molecule type" value="Genomic_DNA"/>
</dbReference>
<feature type="domain" description="ABC transporter" evidence="11">
    <location>
        <begin position="261"/>
        <end position="506"/>
    </location>
</feature>
<accession>A0A923I7F6</accession>